<keyword evidence="1" id="KW-0812">Transmembrane</keyword>
<dbReference type="Pfam" id="PF00487">
    <property type="entry name" value="FA_desaturase"/>
    <property type="match status" value="1"/>
</dbReference>
<dbReference type="Proteomes" id="UP000006764">
    <property type="component" value="Chromosome"/>
</dbReference>
<dbReference type="GO" id="GO:0046513">
    <property type="term" value="P:ceramide biosynthetic process"/>
    <property type="evidence" value="ECO:0007669"/>
    <property type="project" value="TreeGrafter"/>
</dbReference>
<keyword evidence="1" id="KW-1133">Transmembrane helix</keyword>
<dbReference type="InterPro" id="IPR005804">
    <property type="entry name" value="FA_desaturase_dom"/>
</dbReference>
<proteinExistence type="predicted"/>
<dbReference type="PANTHER" id="PTHR12879">
    <property type="entry name" value="SPHINGOLIPID DELTA 4 DESATURASE/C-4 HYDROXYLASE PROTEIN DES2"/>
    <property type="match status" value="1"/>
</dbReference>
<name>A0A0B4XMC5_9GAMM</name>
<organism evidence="3 4">
    <name type="scientific">Isoalcanivorax pacificus W11-5</name>
    <dbReference type="NCBI Taxonomy" id="391936"/>
    <lineage>
        <taxon>Bacteria</taxon>
        <taxon>Pseudomonadati</taxon>
        <taxon>Pseudomonadota</taxon>
        <taxon>Gammaproteobacteria</taxon>
        <taxon>Oceanospirillales</taxon>
        <taxon>Alcanivoracaceae</taxon>
        <taxon>Isoalcanivorax</taxon>
    </lineage>
</organism>
<dbReference type="KEGG" id="apac:S7S_15160"/>
<accession>A0A0B4XMC5</accession>
<feature type="transmembrane region" description="Helical" evidence="1">
    <location>
        <begin position="135"/>
        <end position="157"/>
    </location>
</feature>
<evidence type="ECO:0000256" key="1">
    <source>
        <dbReference type="SAM" id="Phobius"/>
    </source>
</evidence>
<dbReference type="GO" id="GO:0016020">
    <property type="term" value="C:membrane"/>
    <property type="evidence" value="ECO:0007669"/>
    <property type="project" value="GOC"/>
</dbReference>
<feature type="transmembrane region" description="Helical" evidence="1">
    <location>
        <begin position="20"/>
        <end position="37"/>
    </location>
</feature>
<protein>
    <submittedName>
        <fullName evidence="3">Fatty acid desaturase</fullName>
    </submittedName>
</protein>
<keyword evidence="4" id="KW-1185">Reference proteome</keyword>
<dbReference type="AlphaFoldDB" id="A0A0B4XMC5"/>
<reference evidence="3 4" key="1">
    <citation type="journal article" date="2012" name="J. Bacteriol.">
        <title>Genome sequence of an alkane-degrading bacterium, Alcanivorax pacificus type strain W11-5, isolated from deep sea sediment.</title>
        <authorList>
            <person name="Lai Q."/>
            <person name="Shao Z."/>
        </authorList>
    </citation>
    <scope>NUCLEOTIDE SEQUENCE [LARGE SCALE GENOMIC DNA]</scope>
    <source>
        <strain evidence="3 4">W11-5</strain>
    </source>
</reference>
<feature type="domain" description="Fatty acid desaturase" evidence="2">
    <location>
        <begin position="39"/>
        <end position="278"/>
    </location>
</feature>
<dbReference type="HOGENOM" id="CLU_816041_0_0_6"/>
<evidence type="ECO:0000313" key="4">
    <source>
        <dbReference type="Proteomes" id="UP000006764"/>
    </source>
</evidence>
<dbReference type="EMBL" id="CP004387">
    <property type="protein sequence ID" value="AJD49444.1"/>
    <property type="molecule type" value="Genomic_DNA"/>
</dbReference>
<sequence length="340" mass="39558">MTTQTRYLRYDDGFWPHTLAVVYAFGGYVAGFALILFASWPGKIAGTLWLAHAMVIAGYMIHECAHNTVFLSARHNARLGRALNWLTGGCYGTYEDLRHKHMRHHVDNADVIALDYRGWLLRHPRMLTLTRALEWAYIPVVDIMMHAMLIIAPFVFASKKTQRWRVVRVAAIRWTLGALLFWYSWQAWLLYLLAYGLFLMVLRFMDAFQHSFEYVLALDDNPDLIRHKGDREYEDTHTYSNPIAANLPAIDWLTLNFGYHNAHHTRPTTPWYRLRALHFDTYGDDRRMIVPLKAQLLSFHRRRMDRVLLDAAEEDPAEVARRWRDGTVVGSTGASFLTAF</sequence>
<feature type="transmembrane region" description="Helical" evidence="1">
    <location>
        <begin position="188"/>
        <end position="205"/>
    </location>
</feature>
<keyword evidence="1" id="KW-0472">Membrane</keyword>
<gene>
    <name evidence="3" type="ORF">S7S_15160</name>
</gene>
<dbReference type="RefSeq" id="WP_008733593.1">
    <property type="nucleotide sequence ID" value="NZ_CP004387.1"/>
</dbReference>
<feature type="transmembrane region" description="Helical" evidence="1">
    <location>
        <begin position="44"/>
        <end position="62"/>
    </location>
</feature>
<evidence type="ECO:0000313" key="3">
    <source>
        <dbReference type="EMBL" id="AJD49444.1"/>
    </source>
</evidence>
<dbReference type="STRING" id="391936.S7S_15160"/>
<evidence type="ECO:0000259" key="2">
    <source>
        <dbReference type="Pfam" id="PF00487"/>
    </source>
</evidence>
<dbReference type="PANTHER" id="PTHR12879:SF8">
    <property type="entry name" value="SPHINGOLIPID DELTA(4)-DESATURASE DES1"/>
    <property type="match status" value="1"/>
</dbReference>
<dbReference type="GO" id="GO:0042284">
    <property type="term" value="F:sphingolipid delta-4 desaturase activity"/>
    <property type="evidence" value="ECO:0007669"/>
    <property type="project" value="TreeGrafter"/>
</dbReference>